<organism evidence="1 2">
    <name type="scientific">Paramecium octaurelia</name>
    <dbReference type="NCBI Taxonomy" id="43137"/>
    <lineage>
        <taxon>Eukaryota</taxon>
        <taxon>Sar</taxon>
        <taxon>Alveolata</taxon>
        <taxon>Ciliophora</taxon>
        <taxon>Intramacronucleata</taxon>
        <taxon>Oligohymenophorea</taxon>
        <taxon>Peniculida</taxon>
        <taxon>Parameciidae</taxon>
        <taxon>Paramecium</taxon>
    </lineage>
</organism>
<comment type="caution">
    <text evidence="1">The sequence shown here is derived from an EMBL/GenBank/DDBJ whole genome shotgun (WGS) entry which is preliminary data.</text>
</comment>
<evidence type="ECO:0000313" key="2">
    <source>
        <dbReference type="Proteomes" id="UP000683925"/>
    </source>
</evidence>
<dbReference type="AlphaFoldDB" id="A0A8S1WCS4"/>
<proteinExistence type="predicted"/>
<sequence>MDQMFIINVNYSFFEELDKLINQMYIGEFDYKLLITQLTQLTSLKAKKQFQSQMISNNLNRLKSVNNYQQIQTLSINNQAQLKKVTQFKYNHLMKMLYQIHQG</sequence>
<reference evidence="1" key="1">
    <citation type="submission" date="2021-01" db="EMBL/GenBank/DDBJ databases">
        <authorList>
            <consortium name="Genoscope - CEA"/>
            <person name="William W."/>
        </authorList>
    </citation>
    <scope>NUCLEOTIDE SEQUENCE</scope>
</reference>
<evidence type="ECO:0000313" key="1">
    <source>
        <dbReference type="EMBL" id="CAD8188034.1"/>
    </source>
</evidence>
<protein>
    <submittedName>
        <fullName evidence="1">Uncharacterized protein</fullName>
    </submittedName>
</protein>
<keyword evidence="2" id="KW-1185">Reference proteome</keyword>
<gene>
    <name evidence="1" type="ORF">POCTA_138.1.T0910201</name>
</gene>
<name>A0A8S1WCS4_PAROT</name>
<accession>A0A8S1WCS4</accession>
<dbReference type="Proteomes" id="UP000683925">
    <property type="component" value="Unassembled WGS sequence"/>
</dbReference>
<dbReference type="EMBL" id="CAJJDP010000090">
    <property type="protein sequence ID" value="CAD8188034.1"/>
    <property type="molecule type" value="Genomic_DNA"/>
</dbReference>